<dbReference type="Gene3D" id="3.30.565.10">
    <property type="entry name" value="Histidine kinase-like ATPase, C-terminal domain"/>
    <property type="match status" value="1"/>
</dbReference>
<accession>A0ABY5XW78</accession>
<keyword evidence="11" id="KW-0614">Plasmid</keyword>
<keyword evidence="12" id="KW-1185">Reference proteome</keyword>
<evidence type="ECO:0000256" key="8">
    <source>
        <dbReference type="ARBA" id="ARBA00023136"/>
    </source>
</evidence>
<feature type="domain" description="Signal transduction histidine kinase subgroup 3 dimerisation and phosphoacceptor" evidence="10">
    <location>
        <begin position="387"/>
        <end position="453"/>
    </location>
</feature>
<dbReference type="SUPFAM" id="SSF55874">
    <property type="entry name" value="ATPase domain of HSP90 chaperone/DNA topoisomerase II/histidine kinase"/>
    <property type="match status" value="1"/>
</dbReference>
<evidence type="ECO:0000256" key="3">
    <source>
        <dbReference type="ARBA" id="ARBA00022679"/>
    </source>
</evidence>
<keyword evidence="5 11" id="KW-0418">Kinase</keyword>
<feature type="transmembrane region" description="Helical" evidence="9">
    <location>
        <begin position="120"/>
        <end position="142"/>
    </location>
</feature>
<dbReference type="InterPro" id="IPR036890">
    <property type="entry name" value="HATPase_C_sf"/>
</dbReference>
<sequence>MRMKVWRNFFLRAYNASPVRPQDLSTTDEADAPSRQTTWINTHRARADKVIAIGRVMSAIGSVLLSWLDAEHQLISAAFVFPLLSAYLSYAILCAIHVWRSKISRVSGTLIRHVVDVATFVVFMLLTGGASSPFFIFMPFVLLSATLHWRWRGAFWTALVCMTAPVYLMAFETTSDVTTDMSHMLFVTVAGTLLVWLGAHQEVVRAEMLRLVEKTPAAPEGPEWPADAALEYAAHVMHLPRALLIWSDSDEPWTYVAVRKNGACSVAQLPPDAYWPWVAEPLQRASLLIADAVHSQVLVHRGEGYFDEWADAMSPVCPALAADFSIASAVSTQFRVDDLEARIFLLDPPTLSLDDVAVAEVIADRIKAVFEQAMLMRRLSDAAAVEERIKIGRDLHDGVLQALAGTALQLESLRSFTLGEHQQIDGRVTAIQAMLADEQRELRSFIHALEPGQGYRTLPESHLALQFEALARRLRKQWSIDIRFALNPIDLRLPATMVYELIRMASEATANAVRHGGARTLEINLQLDAGTILLTVDDDGSGFGFERRFDHAELKNSKTGPRSLRERAAARGGELSIDRVAQWTRILIRLPVHP</sequence>
<dbReference type="Pfam" id="PF07730">
    <property type="entry name" value="HisKA_3"/>
    <property type="match status" value="1"/>
</dbReference>
<reference evidence="11" key="1">
    <citation type="submission" date="2022-09" db="EMBL/GenBank/DDBJ databases">
        <title>Australian commercial rhizobial inoculants.</title>
        <authorList>
            <person name="Kohlmeier M.G."/>
            <person name="O'Hara G.W."/>
            <person name="Colombi E."/>
            <person name="Ramsay J.P."/>
            <person name="Terpolilli J."/>
        </authorList>
    </citation>
    <scope>NUCLEOTIDE SEQUENCE</scope>
    <source>
        <strain evidence="11">WSM1592</strain>
        <plasmid evidence="11">pWSM1592_1</plasmid>
    </source>
</reference>
<dbReference type="InterPro" id="IPR050482">
    <property type="entry name" value="Sensor_HK_TwoCompSys"/>
</dbReference>
<geneLocation type="plasmid" evidence="11 12">
    <name>pWSM1592_1</name>
</geneLocation>
<evidence type="ECO:0000256" key="2">
    <source>
        <dbReference type="ARBA" id="ARBA00022475"/>
    </source>
</evidence>
<keyword evidence="2" id="KW-1003">Cell membrane</keyword>
<evidence type="ECO:0000256" key="6">
    <source>
        <dbReference type="ARBA" id="ARBA00022989"/>
    </source>
</evidence>
<evidence type="ECO:0000256" key="4">
    <source>
        <dbReference type="ARBA" id="ARBA00022692"/>
    </source>
</evidence>
<dbReference type="PANTHER" id="PTHR24421">
    <property type="entry name" value="NITRATE/NITRITE SENSOR PROTEIN NARX-RELATED"/>
    <property type="match status" value="1"/>
</dbReference>
<dbReference type="Proteomes" id="UP001060123">
    <property type="component" value="Plasmid pWSM1592_1"/>
</dbReference>
<feature type="transmembrane region" description="Helical" evidence="9">
    <location>
        <begin position="74"/>
        <end position="99"/>
    </location>
</feature>
<keyword evidence="4 9" id="KW-0812">Transmembrane</keyword>
<organism evidence="11 12">
    <name type="scientific">Rhizobium sullae</name>
    <name type="common">Rhizobium hedysari</name>
    <dbReference type="NCBI Taxonomy" id="50338"/>
    <lineage>
        <taxon>Bacteria</taxon>
        <taxon>Pseudomonadati</taxon>
        <taxon>Pseudomonadota</taxon>
        <taxon>Alphaproteobacteria</taxon>
        <taxon>Hyphomicrobiales</taxon>
        <taxon>Rhizobiaceae</taxon>
        <taxon>Rhizobium/Agrobacterium group</taxon>
        <taxon>Rhizobium</taxon>
    </lineage>
</organism>
<proteinExistence type="predicted"/>
<gene>
    <name evidence="11" type="ORF">N2599_24925</name>
</gene>
<evidence type="ECO:0000256" key="9">
    <source>
        <dbReference type="SAM" id="Phobius"/>
    </source>
</evidence>
<dbReference type="PANTHER" id="PTHR24421:SF37">
    <property type="entry name" value="SENSOR HISTIDINE KINASE NARS"/>
    <property type="match status" value="1"/>
</dbReference>
<dbReference type="InterPro" id="IPR011712">
    <property type="entry name" value="Sig_transdc_His_kin_sub3_dim/P"/>
</dbReference>
<keyword evidence="3" id="KW-0808">Transferase</keyword>
<evidence type="ECO:0000256" key="7">
    <source>
        <dbReference type="ARBA" id="ARBA00023012"/>
    </source>
</evidence>
<dbReference type="RefSeq" id="WP_244914993.1">
    <property type="nucleotide sequence ID" value="NZ_CP104144.1"/>
</dbReference>
<evidence type="ECO:0000259" key="10">
    <source>
        <dbReference type="Pfam" id="PF07730"/>
    </source>
</evidence>
<evidence type="ECO:0000256" key="1">
    <source>
        <dbReference type="ARBA" id="ARBA00004651"/>
    </source>
</evidence>
<dbReference type="Gene3D" id="1.20.5.1930">
    <property type="match status" value="1"/>
</dbReference>
<name>A0ABY5XW78_RHISU</name>
<feature type="transmembrane region" description="Helical" evidence="9">
    <location>
        <begin position="154"/>
        <end position="171"/>
    </location>
</feature>
<dbReference type="GO" id="GO:0016301">
    <property type="term" value="F:kinase activity"/>
    <property type="evidence" value="ECO:0007669"/>
    <property type="project" value="UniProtKB-KW"/>
</dbReference>
<keyword evidence="6 9" id="KW-1133">Transmembrane helix</keyword>
<dbReference type="CDD" id="cd16917">
    <property type="entry name" value="HATPase_UhpB-NarQ-NarX-like"/>
    <property type="match status" value="1"/>
</dbReference>
<feature type="transmembrane region" description="Helical" evidence="9">
    <location>
        <begin position="183"/>
        <end position="199"/>
    </location>
</feature>
<comment type="subcellular location">
    <subcellularLocation>
        <location evidence="1">Cell membrane</location>
        <topology evidence="1">Multi-pass membrane protein</topology>
    </subcellularLocation>
</comment>
<evidence type="ECO:0000313" key="12">
    <source>
        <dbReference type="Proteomes" id="UP001060123"/>
    </source>
</evidence>
<evidence type="ECO:0000256" key="5">
    <source>
        <dbReference type="ARBA" id="ARBA00022777"/>
    </source>
</evidence>
<protein>
    <submittedName>
        <fullName evidence="11">Sensor histidine kinase</fullName>
    </submittedName>
</protein>
<feature type="transmembrane region" description="Helical" evidence="9">
    <location>
        <begin position="50"/>
        <end position="68"/>
    </location>
</feature>
<keyword evidence="8 9" id="KW-0472">Membrane</keyword>
<dbReference type="EMBL" id="CP104144">
    <property type="protein sequence ID" value="UWU18481.1"/>
    <property type="molecule type" value="Genomic_DNA"/>
</dbReference>
<keyword evidence="7" id="KW-0902">Two-component regulatory system</keyword>
<evidence type="ECO:0000313" key="11">
    <source>
        <dbReference type="EMBL" id="UWU18481.1"/>
    </source>
</evidence>